<keyword evidence="2" id="KW-0472">Membrane</keyword>
<protein>
    <recommendedName>
        <fullName evidence="5">Integral membrane protein</fullName>
    </recommendedName>
</protein>
<proteinExistence type="predicted"/>
<organism evidence="3 4">
    <name type="scientific">Streptomyces sanyensis</name>
    <dbReference type="NCBI Taxonomy" id="568869"/>
    <lineage>
        <taxon>Bacteria</taxon>
        <taxon>Bacillati</taxon>
        <taxon>Actinomycetota</taxon>
        <taxon>Actinomycetes</taxon>
        <taxon>Kitasatosporales</taxon>
        <taxon>Streptomycetaceae</taxon>
        <taxon>Streptomyces</taxon>
    </lineage>
</organism>
<dbReference type="EMBL" id="BAABJV010000020">
    <property type="protein sequence ID" value="GAA4792768.1"/>
    <property type="molecule type" value="Genomic_DNA"/>
</dbReference>
<dbReference type="RefSeq" id="WP_345615812.1">
    <property type="nucleotide sequence ID" value="NZ_BAABJV010000020.1"/>
</dbReference>
<keyword evidence="2" id="KW-1133">Transmembrane helix</keyword>
<feature type="compositionally biased region" description="Low complexity" evidence="1">
    <location>
        <begin position="20"/>
        <end position="36"/>
    </location>
</feature>
<name>A0ABP9BA79_9ACTN</name>
<feature type="transmembrane region" description="Helical" evidence="2">
    <location>
        <begin position="331"/>
        <end position="354"/>
    </location>
</feature>
<keyword evidence="2" id="KW-0812">Transmembrane</keyword>
<feature type="region of interest" description="Disordered" evidence="1">
    <location>
        <begin position="211"/>
        <end position="246"/>
    </location>
</feature>
<feature type="transmembrane region" description="Helical" evidence="2">
    <location>
        <begin position="366"/>
        <end position="387"/>
    </location>
</feature>
<comment type="caution">
    <text evidence="3">The sequence shown here is derived from an EMBL/GenBank/DDBJ whole genome shotgun (WGS) entry which is preliminary data.</text>
</comment>
<feature type="transmembrane region" description="Helical" evidence="2">
    <location>
        <begin position="303"/>
        <end position="324"/>
    </location>
</feature>
<dbReference type="Proteomes" id="UP001501147">
    <property type="component" value="Unassembled WGS sequence"/>
</dbReference>
<reference evidence="4" key="1">
    <citation type="journal article" date="2019" name="Int. J. Syst. Evol. Microbiol.">
        <title>The Global Catalogue of Microorganisms (GCM) 10K type strain sequencing project: providing services to taxonomists for standard genome sequencing and annotation.</title>
        <authorList>
            <consortium name="The Broad Institute Genomics Platform"/>
            <consortium name="The Broad Institute Genome Sequencing Center for Infectious Disease"/>
            <person name="Wu L."/>
            <person name="Ma J."/>
        </authorList>
    </citation>
    <scope>NUCLEOTIDE SEQUENCE [LARGE SCALE GENOMIC DNA]</scope>
    <source>
        <strain evidence="4">JCM 18324</strain>
    </source>
</reference>
<sequence>MTRDPFSTDTADDHIPPTGPTATAADAASTVRSAAPSASLPDGRTGAADPDGETRHRSGALAVAPCEADGSDSAAAPDPFPDPAGGGDTAGGRDAEPPEGAEGAAQDVPPPEEGPEDEPIRTVLWTAATERPLDEVAALVARLQRTGEVSSPADVALRAAAVSRPVDEVRQLVALLKESGHDLRQADTALRAAAVGRPVDDVVRLVSILGTDGTDGGDRPDGAAGGAAGGRRARPSRAERARQKAAATWSRSVLDTALASGPRGQTVSPALRSALRWPAALTLFVCGAIHLPTDLAALRSGGYAEILSLAVLALCTVCAVWLAVRDTFVVWAASAGLAVGVVALHALAGAGAVGLLDSGLGSAVTWAEAAAVLGAAATVGLACTAMVRSRGRSGGTAGA</sequence>
<evidence type="ECO:0000256" key="2">
    <source>
        <dbReference type="SAM" id="Phobius"/>
    </source>
</evidence>
<evidence type="ECO:0000256" key="1">
    <source>
        <dbReference type="SAM" id="MobiDB-lite"/>
    </source>
</evidence>
<keyword evidence="4" id="KW-1185">Reference proteome</keyword>
<evidence type="ECO:0000313" key="3">
    <source>
        <dbReference type="EMBL" id="GAA4792768.1"/>
    </source>
</evidence>
<accession>A0ABP9BA79</accession>
<gene>
    <name evidence="3" type="ORF">GCM10023329_51070</name>
</gene>
<evidence type="ECO:0008006" key="5">
    <source>
        <dbReference type="Google" id="ProtNLM"/>
    </source>
</evidence>
<feature type="region of interest" description="Disordered" evidence="1">
    <location>
        <begin position="1"/>
        <end position="118"/>
    </location>
</feature>
<evidence type="ECO:0000313" key="4">
    <source>
        <dbReference type="Proteomes" id="UP001501147"/>
    </source>
</evidence>